<dbReference type="AlphaFoldDB" id="A0A151S5Y4"/>
<proteinExistence type="predicted"/>
<name>A0A151S5Y4_CAJCA</name>
<dbReference type="InterPro" id="IPR021109">
    <property type="entry name" value="Peptidase_aspartic_dom_sf"/>
</dbReference>
<feature type="non-terminal residue" evidence="2">
    <location>
        <position position="1"/>
    </location>
</feature>
<feature type="region of interest" description="Disordered" evidence="1">
    <location>
        <begin position="27"/>
        <end position="72"/>
    </location>
</feature>
<gene>
    <name evidence="2" type="ORF">KK1_028005</name>
</gene>
<keyword evidence="3" id="KW-1185">Reference proteome</keyword>
<dbReference type="Gene3D" id="2.40.70.10">
    <property type="entry name" value="Acid Proteases"/>
    <property type="match status" value="1"/>
</dbReference>
<dbReference type="Gramene" id="C.cajan_29370.t">
    <property type="protein sequence ID" value="C.cajan_29370.t"/>
    <property type="gene ID" value="C.cajan_29370"/>
</dbReference>
<feature type="compositionally biased region" description="Polar residues" evidence="1">
    <location>
        <begin position="44"/>
        <end position="55"/>
    </location>
</feature>
<dbReference type="Proteomes" id="UP000075243">
    <property type="component" value="Unassembled WGS sequence"/>
</dbReference>
<dbReference type="PANTHER" id="PTHR35046:SF9">
    <property type="entry name" value="RNA-DIRECTED DNA POLYMERASE"/>
    <property type="match status" value="1"/>
</dbReference>
<dbReference type="EMBL" id="KQ483459">
    <property type="protein sequence ID" value="KYP50199.1"/>
    <property type="molecule type" value="Genomic_DNA"/>
</dbReference>
<reference evidence="2" key="1">
    <citation type="journal article" date="2012" name="Nat. Biotechnol.">
        <title>Draft genome sequence of pigeonpea (Cajanus cajan), an orphan legume crop of resource-poor farmers.</title>
        <authorList>
            <person name="Varshney R.K."/>
            <person name="Chen W."/>
            <person name="Li Y."/>
            <person name="Bharti A.K."/>
            <person name="Saxena R.K."/>
            <person name="Schlueter J.A."/>
            <person name="Donoghue M.T."/>
            <person name="Azam S."/>
            <person name="Fan G."/>
            <person name="Whaley A.M."/>
            <person name="Farmer A.D."/>
            <person name="Sheridan J."/>
            <person name="Iwata A."/>
            <person name="Tuteja R."/>
            <person name="Penmetsa R.V."/>
            <person name="Wu W."/>
            <person name="Upadhyaya H.D."/>
            <person name="Yang S.P."/>
            <person name="Shah T."/>
            <person name="Saxena K.B."/>
            <person name="Michael T."/>
            <person name="McCombie W.R."/>
            <person name="Yang B."/>
            <person name="Zhang G."/>
            <person name="Yang H."/>
            <person name="Wang J."/>
            <person name="Spillane C."/>
            <person name="Cook D.R."/>
            <person name="May G.D."/>
            <person name="Xu X."/>
            <person name="Jackson S.A."/>
        </authorList>
    </citation>
    <scope>NUCLEOTIDE SEQUENCE [LARGE SCALE GENOMIC DNA]</scope>
</reference>
<dbReference type="PANTHER" id="PTHR35046">
    <property type="entry name" value="ZINC KNUCKLE (CCHC-TYPE) FAMILY PROTEIN"/>
    <property type="match status" value="1"/>
</dbReference>
<dbReference type="CDD" id="cd00303">
    <property type="entry name" value="retropepsin_like"/>
    <property type="match status" value="1"/>
</dbReference>
<evidence type="ECO:0000256" key="1">
    <source>
        <dbReference type="SAM" id="MobiDB-lite"/>
    </source>
</evidence>
<evidence type="ECO:0000313" key="2">
    <source>
        <dbReference type="EMBL" id="KYP50199.1"/>
    </source>
</evidence>
<sequence>QKEKEKIERKGQLAFLEEELRILRQEGEKLKEEMRKQKRRSRISHSQYSSPNESLNVGDHYQPPPRRTIKPRESKVHLPQFFGKDDVEAYLDWEMKVEQIFACHKVSEERKVPLSLIVDSGSWCNCCSTRLVNKLSLITMPHPQPYHLQWLNKDGDIVVNQQVKVKFSIGKYEDQVLCDIVPIEACHILLGRSWQFEKKTIHNGLTNEITFTYKEKKFVLYPF</sequence>
<organism evidence="2 3">
    <name type="scientific">Cajanus cajan</name>
    <name type="common">Pigeon pea</name>
    <name type="synonym">Cajanus indicus</name>
    <dbReference type="NCBI Taxonomy" id="3821"/>
    <lineage>
        <taxon>Eukaryota</taxon>
        <taxon>Viridiplantae</taxon>
        <taxon>Streptophyta</taxon>
        <taxon>Embryophyta</taxon>
        <taxon>Tracheophyta</taxon>
        <taxon>Spermatophyta</taxon>
        <taxon>Magnoliopsida</taxon>
        <taxon>eudicotyledons</taxon>
        <taxon>Gunneridae</taxon>
        <taxon>Pentapetalae</taxon>
        <taxon>rosids</taxon>
        <taxon>fabids</taxon>
        <taxon>Fabales</taxon>
        <taxon>Fabaceae</taxon>
        <taxon>Papilionoideae</taxon>
        <taxon>50 kb inversion clade</taxon>
        <taxon>NPAAA clade</taxon>
        <taxon>indigoferoid/millettioid clade</taxon>
        <taxon>Phaseoleae</taxon>
        <taxon>Cajanus</taxon>
    </lineage>
</organism>
<evidence type="ECO:0000313" key="3">
    <source>
        <dbReference type="Proteomes" id="UP000075243"/>
    </source>
</evidence>
<accession>A0A151S5Y4</accession>
<protein>
    <submittedName>
        <fullName evidence="2">Uncharacterized protein</fullName>
    </submittedName>
</protein>